<name>A0ABW2RXG2_9NOCA</name>
<dbReference type="RefSeq" id="WP_378404198.1">
    <property type="nucleotide sequence ID" value="NZ_JBHTCS010000012.1"/>
</dbReference>
<sequence length="117" mass="11730">MSRTLARRGASVLFATALLGGGLALGGGTATAAEPPAGVTGSVEDLPGAAVGSVEELGFAALLFGGVSAGSIDEDDIFIGCAPERCPDPWPTKKEIFMAWLQGIDPDVAFPGELQVG</sequence>
<keyword evidence="1" id="KW-0732">Signal</keyword>
<gene>
    <name evidence="2" type="ORF">ACFQS9_10310</name>
</gene>
<dbReference type="Proteomes" id="UP001596484">
    <property type="component" value="Unassembled WGS sequence"/>
</dbReference>
<proteinExistence type="predicted"/>
<feature type="chain" id="PRO_5046164810" description="Secreted protein" evidence="1">
    <location>
        <begin position="33"/>
        <end position="117"/>
    </location>
</feature>
<evidence type="ECO:0000313" key="2">
    <source>
        <dbReference type="EMBL" id="MFC7448281.1"/>
    </source>
</evidence>
<comment type="caution">
    <text evidence="2">The sequence shown here is derived from an EMBL/GenBank/DDBJ whole genome shotgun (WGS) entry which is preliminary data.</text>
</comment>
<dbReference type="EMBL" id="JBHTCS010000012">
    <property type="protein sequence ID" value="MFC7448281.1"/>
    <property type="molecule type" value="Genomic_DNA"/>
</dbReference>
<protein>
    <recommendedName>
        <fullName evidence="4">Secreted protein</fullName>
    </recommendedName>
</protein>
<organism evidence="2 3">
    <name type="scientific">Rhodococcus daqingensis</name>
    <dbReference type="NCBI Taxonomy" id="2479363"/>
    <lineage>
        <taxon>Bacteria</taxon>
        <taxon>Bacillati</taxon>
        <taxon>Actinomycetota</taxon>
        <taxon>Actinomycetes</taxon>
        <taxon>Mycobacteriales</taxon>
        <taxon>Nocardiaceae</taxon>
        <taxon>Rhodococcus</taxon>
    </lineage>
</organism>
<reference evidence="3" key="1">
    <citation type="journal article" date="2019" name="Int. J. Syst. Evol. Microbiol.">
        <title>The Global Catalogue of Microorganisms (GCM) 10K type strain sequencing project: providing services to taxonomists for standard genome sequencing and annotation.</title>
        <authorList>
            <consortium name="The Broad Institute Genomics Platform"/>
            <consortium name="The Broad Institute Genome Sequencing Center for Infectious Disease"/>
            <person name="Wu L."/>
            <person name="Ma J."/>
        </authorList>
    </citation>
    <scope>NUCLEOTIDE SEQUENCE [LARGE SCALE GENOMIC DNA]</scope>
    <source>
        <strain evidence="3">ICMP 19430</strain>
    </source>
</reference>
<keyword evidence="3" id="KW-1185">Reference proteome</keyword>
<evidence type="ECO:0000256" key="1">
    <source>
        <dbReference type="SAM" id="SignalP"/>
    </source>
</evidence>
<accession>A0ABW2RXG2</accession>
<feature type="signal peptide" evidence="1">
    <location>
        <begin position="1"/>
        <end position="32"/>
    </location>
</feature>
<evidence type="ECO:0000313" key="3">
    <source>
        <dbReference type="Proteomes" id="UP001596484"/>
    </source>
</evidence>
<evidence type="ECO:0008006" key="4">
    <source>
        <dbReference type="Google" id="ProtNLM"/>
    </source>
</evidence>